<dbReference type="InterPro" id="IPR002347">
    <property type="entry name" value="SDR_fam"/>
</dbReference>
<dbReference type="STRING" id="1441469.A0A225AJF3"/>
<evidence type="ECO:0000256" key="2">
    <source>
        <dbReference type="ARBA" id="ARBA00023002"/>
    </source>
</evidence>
<dbReference type="GO" id="GO:0005737">
    <property type="term" value="C:cytoplasm"/>
    <property type="evidence" value="ECO:0007669"/>
    <property type="project" value="TreeGrafter"/>
</dbReference>
<organism evidence="3 4">
    <name type="scientific">Talaromyces atroroseus</name>
    <dbReference type="NCBI Taxonomy" id="1441469"/>
    <lineage>
        <taxon>Eukaryota</taxon>
        <taxon>Fungi</taxon>
        <taxon>Dikarya</taxon>
        <taxon>Ascomycota</taxon>
        <taxon>Pezizomycotina</taxon>
        <taxon>Eurotiomycetes</taxon>
        <taxon>Eurotiomycetidae</taxon>
        <taxon>Eurotiales</taxon>
        <taxon>Trichocomaceae</taxon>
        <taxon>Talaromyces</taxon>
        <taxon>Talaromyces sect. Trachyspermi</taxon>
    </lineage>
</organism>
<reference evidence="3 4" key="1">
    <citation type="submission" date="2015-06" db="EMBL/GenBank/DDBJ databases">
        <title>Talaromyces atroroseus IBT 11181 draft genome.</title>
        <authorList>
            <person name="Rasmussen K.B."/>
            <person name="Rasmussen S."/>
            <person name="Petersen B."/>
            <person name="Sicheritz-Ponten T."/>
            <person name="Mortensen U.H."/>
            <person name="Thrane U."/>
        </authorList>
    </citation>
    <scope>NUCLEOTIDE SEQUENCE [LARGE SCALE GENOMIC DNA]</scope>
    <source>
        <strain evidence="3 4">IBT 11181</strain>
    </source>
</reference>
<dbReference type="InterPro" id="IPR036291">
    <property type="entry name" value="NAD(P)-bd_dom_sf"/>
</dbReference>
<comment type="similarity">
    <text evidence="1">Belongs to the short-chain dehydrogenases/reductases (SDR) family.</text>
</comment>
<dbReference type="PANTHER" id="PTHR44229:SF4">
    <property type="entry name" value="15-HYDROXYPROSTAGLANDIN DEHYDROGENASE [NAD(+)]"/>
    <property type="match status" value="1"/>
</dbReference>
<protein>
    <recommendedName>
        <fullName evidence="5">NAD-dependent 15-hydroxyprostaglandin dehydrogenase</fullName>
    </recommendedName>
</protein>
<evidence type="ECO:0000313" key="4">
    <source>
        <dbReference type="Proteomes" id="UP000214365"/>
    </source>
</evidence>
<dbReference type="FunFam" id="3.40.50.720:FF:000643">
    <property type="entry name" value="Short chain dehydrogenase/reductase family oxidoreductase, putative"/>
    <property type="match status" value="1"/>
</dbReference>
<accession>A0A225AJF3</accession>
<dbReference type="PRINTS" id="PR00081">
    <property type="entry name" value="GDHRDH"/>
</dbReference>
<evidence type="ECO:0008006" key="5">
    <source>
        <dbReference type="Google" id="ProtNLM"/>
    </source>
</evidence>
<dbReference type="Proteomes" id="UP000214365">
    <property type="component" value="Unassembled WGS sequence"/>
</dbReference>
<dbReference type="AlphaFoldDB" id="A0A225AJF3"/>
<evidence type="ECO:0000313" key="3">
    <source>
        <dbReference type="EMBL" id="OKL61622.1"/>
    </source>
</evidence>
<dbReference type="Gene3D" id="3.40.50.720">
    <property type="entry name" value="NAD(P)-binding Rossmann-like Domain"/>
    <property type="match status" value="1"/>
</dbReference>
<dbReference type="SUPFAM" id="SSF51735">
    <property type="entry name" value="NAD(P)-binding Rossmann-fold domains"/>
    <property type="match status" value="1"/>
</dbReference>
<comment type="caution">
    <text evidence="3">The sequence shown here is derived from an EMBL/GenBank/DDBJ whole genome shotgun (WGS) entry which is preliminary data.</text>
</comment>
<keyword evidence="2" id="KW-0560">Oxidoreductase</keyword>
<dbReference type="EMBL" id="LFMY01000004">
    <property type="protein sequence ID" value="OKL61622.1"/>
    <property type="molecule type" value="Genomic_DNA"/>
</dbReference>
<dbReference type="GeneID" id="31003615"/>
<name>A0A225AJF3_TALAT</name>
<dbReference type="PANTHER" id="PTHR44229">
    <property type="entry name" value="15-HYDROXYPROSTAGLANDIN DEHYDROGENASE [NAD(+)]"/>
    <property type="match status" value="1"/>
</dbReference>
<dbReference type="GO" id="GO:0016616">
    <property type="term" value="F:oxidoreductase activity, acting on the CH-OH group of donors, NAD or NADP as acceptor"/>
    <property type="evidence" value="ECO:0007669"/>
    <property type="project" value="TreeGrafter"/>
</dbReference>
<proteinExistence type="inferred from homology"/>
<dbReference type="Pfam" id="PF00106">
    <property type="entry name" value="adh_short"/>
    <property type="match status" value="1"/>
</dbReference>
<evidence type="ECO:0000256" key="1">
    <source>
        <dbReference type="ARBA" id="ARBA00006484"/>
    </source>
</evidence>
<keyword evidence="4" id="KW-1185">Reference proteome</keyword>
<sequence>MSVIHPVKGKSAIVTGAGSGINLAFATLLLENGCNVVIADLALRPEAQAVVNKYNGRLGSARAVFQKTDVTVWTQLEELFIIAEKEFTEIDIVCPGAGVYEEHWSNFWRPPGTPESRDEKLGGRYRLVDINLTHPIRVTQLAISHFLQHRRLNNRKHIVHISSIAGQKPSIAAPIYVATKHAVSGLVRSLDKLDGKFGIRVTAVAPGLIKTPLWTEHPEKLKMFDESQDEWVTPKEVGEVMLALVQQEEVSEIIGDKNRNGTLFPVEGGTILEVSKTVRAVHPYNDPGPTNRAGNTIANAEALETDVFGLLSEAGWGKAKL</sequence>
<dbReference type="OrthoDB" id="5296at2759"/>
<gene>
    <name evidence="3" type="ORF">UA08_03860</name>
</gene>
<dbReference type="RefSeq" id="XP_020121743.1">
    <property type="nucleotide sequence ID" value="XM_020266206.1"/>
</dbReference>